<protein>
    <recommendedName>
        <fullName evidence="5">Secreted protein</fullName>
    </recommendedName>
</protein>
<feature type="chain" id="PRO_5021842806" description="Secreted protein" evidence="2">
    <location>
        <begin position="27"/>
        <end position="196"/>
    </location>
</feature>
<name>A0A517NAA3_9BACT</name>
<dbReference type="RefSeq" id="WP_145169602.1">
    <property type="nucleotide sequence ID" value="NZ_CP036525.1"/>
</dbReference>
<keyword evidence="4" id="KW-1185">Reference proteome</keyword>
<organism evidence="3 4">
    <name type="scientific">Rubripirellula lacrimiformis</name>
    <dbReference type="NCBI Taxonomy" id="1930273"/>
    <lineage>
        <taxon>Bacteria</taxon>
        <taxon>Pseudomonadati</taxon>
        <taxon>Planctomycetota</taxon>
        <taxon>Planctomycetia</taxon>
        <taxon>Pirellulales</taxon>
        <taxon>Pirellulaceae</taxon>
        <taxon>Rubripirellula</taxon>
    </lineage>
</organism>
<dbReference type="KEGG" id="rlc:K227x_24480"/>
<sequence length="196" mass="21311" precursor="true">MIQVPQLRLTTVWVILFAASSSVASAQTHVSDAEWTVEPGDHQGDAHWQTAGSVDCGGYSGVAATSHGVCRDPGHPAKPKFDRPGDRSRKDNPPLRYTMDNCRRSGAPFCVHRFAKPSVTDRYSAWFVGGGAAFFRGRPRESTEGTWGLDYSGLLGKANIWSRYTRGRSQGGEGAYRTDGEPKLVSRTSELLGIGH</sequence>
<gene>
    <name evidence="3" type="ORF">K227x_24480</name>
</gene>
<evidence type="ECO:0000313" key="3">
    <source>
        <dbReference type="EMBL" id="QDT04062.1"/>
    </source>
</evidence>
<accession>A0A517NAA3</accession>
<reference evidence="3 4" key="1">
    <citation type="submission" date="2019-02" db="EMBL/GenBank/DDBJ databases">
        <title>Deep-cultivation of Planctomycetes and their phenomic and genomic characterization uncovers novel biology.</title>
        <authorList>
            <person name="Wiegand S."/>
            <person name="Jogler M."/>
            <person name="Boedeker C."/>
            <person name="Pinto D."/>
            <person name="Vollmers J."/>
            <person name="Rivas-Marin E."/>
            <person name="Kohn T."/>
            <person name="Peeters S.H."/>
            <person name="Heuer A."/>
            <person name="Rast P."/>
            <person name="Oberbeckmann S."/>
            <person name="Bunk B."/>
            <person name="Jeske O."/>
            <person name="Meyerdierks A."/>
            <person name="Storesund J.E."/>
            <person name="Kallscheuer N."/>
            <person name="Luecker S."/>
            <person name="Lage O.M."/>
            <person name="Pohl T."/>
            <person name="Merkel B.J."/>
            <person name="Hornburger P."/>
            <person name="Mueller R.-W."/>
            <person name="Bruemmer F."/>
            <person name="Labrenz M."/>
            <person name="Spormann A.M."/>
            <person name="Op den Camp H."/>
            <person name="Overmann J."/>
            <person name="Amann R."/>
            <person name="Jetten M.S.M."/>
            <person name="Mascher T."/>
            <person name="Medema M.H."/>
            <person name="Devos D.P."/>
            <person name="Kaster A.-K."/>
            <person name="Ovreas L."/>
            <person name="Rohde M."/>
            <person name="Galperin M.Y."/>
            <person name="Jogler C."/>
        </authorList>
    </citation>
    <scope>NUCLEOTIDE SEQUENCE [LARGE SCALE GENOMIC DNA]</scope>
    <source>
        <strain evidence="3 4">K22_7</strain>
    </source>
</reference>
<proteinExistence type="predicted"/>
<dbReference type="AlphaFoldDB" id="A0A517NAA3"/>
<feature type="signal peptide" evidence="2">
    <location>
        <begin position="1"/>
        <end position="26"/>
    </location>
</feature>
<dbReference type="EMBL" id="CP036525">
    <property type="protein sequence ID" value="QDT04062.1"/>
    <property type="molecule type" value="Genomic_DNA"/>
</dbReference>
<dbReference type="OrthoDB" id="279361at2"/>
<evidence type="ECO:0000256" key="1">
    <source>
        <dbReference type="SAM" id="MobiDB-lite"/>
    </source>
</evidence>
<evidence type="ECO:0008006" key="5">
    <source>
        <dbReference type="Google" id="ProtNLM"/>
    </source>
</evidence>
<keyword evidence="2" id="KW-0732">Signal</keyword>
<evidence type="ECO:0000256" key="2">
    <source>
        <dbReference type="SAM" id="SignalP"/>
    </source>
</evidence>
<dbReference type="Proteomes" id="UP000318538">
    <property type="component" value="Chromosome"/>
</dbReference>
<feature type="compositionally biased region" description="Basic and acidic residues" evidence="1">
    <location>
        <begin position="70"/>
        <end position="93"/>
    </location>
</feature>
<feature type="region of interest" description="Disordered" evidence="1">
    <location>
        <begin position="70"/>
        <end position="96"/>
    </location>
</feature>
<evidence type="ECO:0000313" key="4">
    <source>
        <dbReference type="Proteomes" id="UP000318538"/>
    </source>
</evidence>